<dbReference type="AlphaFoldDB" id="A0A644Y4F8"/>
<sequence>MTNEEIRDSLKLFSESTTFNMADYRYRTYIKPLLQHFNKQQLIELISVIDNNPQIYNRACSYTDNNEILKKCRHLLDSDFDFRQYKNFVVDETA</sequence>
<dbReference type="EMBL" id="VSSQ01003889">
    <property type="protein sequence ID" value="MPM22801.1"/>
    <property type="molecule type" value="Genomic_DNA"/>
</dbReference>
<protein>
    <submittedName>
        <fullName evidence="1">Uncharacterized protein</fullName>
    </submittedName>
</protein>
<name>A0A644Y4F8_9ZZZZ</name>
<proteinExistence type="predicted"/>
<organism evidence="1">
    <name type="scientific">bioreactor metagenome</name>
    <dbReference type="NCBI Taxonomy" id="1076179"/>
    <lineage>
        <taxon>unclassified sequences</taxon>
        <taxon>metagenomes</taxon>
        <taxon>ecological metagenomes</taxon>
    </lineage>
</organism>
<gene>
    <name evidence="1" type="ORF">SDC9_69259</name>
</gene>
<reference evidence="1" key="1">
    <citation type="submission" date="2019-08" db="EMBL/GenBank/DDBJ databases">
        <authorList>
            <person name="Kucharzyk K."/>
            <person name="Murdoch R.W."/>
            <person name="Higgins S."/>
            <person name="Loffler F."/>
        </authorList>
    </citation>
    <scope>NUCLEOTIDE SEQUENCE</scope>
</reference>
<comment type="caution">
    <text evidence="1">The sequence shown here is derived from an EMBL/GenBank/DDBJ whole genome shotgun (WGS) entry which is preliminary data.</text>
</comment>
<evidence type="ECO:0000313" key="1">
    <source>
        <dbReference type="EMBL" id="MPM22801.1"/>
    </source>
</evidence>
<accession>A0A644Y4F8</accession>